<accession>A0A0G4NM98</accession>
<proteinExistence type="predicted"/>
<evidence type="ECO:0000313" key="3">
    <source>
        <dbReference type="Proteomes" id="UP000045706"/>
    </source>
</evidence>
<reference evidence="3" key="1">
    <citation type="submission" date="2015-05" db="EMBL/GenBank/DDBJ databases">
        <authorList>
            <person name="Fogelqvist Johan"/>
        </authorList>
    </citation>
    <scope>NUCLEOTIDE SEQUENCE [LARGE SCALE GENOMIC DNA]</scope>
</reference>
<dbReference type="Proteomes" id="UP000045706">
    <property type="component" value="Unassembled WGS sequence"/>
</dbReference>
<sequence>MLDAGLPGAGAAEPSSEGRRPLNLPGAGKWREKEAARGAAGASDNAPPAPRQSAPMERTDSSDRAGGPPRLSLAGSGGKPSWREREAARAAAGGAENSAPPQRSERLERPERTASGGAPMGRTASNRDDQGRNASPAPATEQLKASGAPGKWVPRHLRKE</sequence>
<organism evidence="2 3">
    <name type="scientific">Verticillium longisporum</name>
    <name type="common">Verticillium dahliae var. longisporum</name>
    <dbReference type="NCBI Taxonomy" id="100787"/>
    <lineage>
        <taxon>Eukaryota</taxon>
        <taxon>Fungi</taxon>
        <taxon>Dikarya</taxon>
        <taxon>Ascomycota</taxon>
        <taxon>Pezizomycotina</taxon>
        <taxon>Sordariomycetes</taxon>
        <taxon>Hypocreomycetidae</taxon>
        <taxon>Glomerellales</taxon>
        <taxon>Plectosphaerellaceae</taxon>
        <taxon>Verticillium</taxon>
    </lineage>
</organism>
<dbReference type="AlphaFoldDB" id="A0A0G4NM98"/>
<evidence type="ECO:0000256" key="1">
    <source>
        <dbReference type="SAM" id="MobiDB-lite"/>
    </source>
</evidence>
<protein>
    <submittedName>
        <fullName evidence="2">Uncharacterized protein</fullName>
    </submittedName>
</protein>
<name>A0A0G4NM98_VERLO</name>
<feature type="compositionally biased region" description="Basic and acidic residues" evidence="1">
    <location>
        <begin position="103"/>
        <end position="112"/>
    </location>
</feature>
<feature type="region of interest" description="Disordered" evidence="1">
    <location>
        <begin position="1"/>
        <end position="160"/>
    </location>
</feature>
<dbReference type="EMBL" id="CVQI01036606">
    <property type="protein sequence ID" value="CRK47491.1"/>
    <property type="molecule type" value="Genomic_DNA"/>
</dbReference>
<gene>
    <name evidence="2" type="ORF">BN1723_007588</name>
</gene>
<evidence type="ECO:0000313" key="2">
    <source>
        <dbReference type="EMBL" id="CRK47491.1"/>
    </source>
</evidence>